<sequence length="2193" mass="203330">MGGKGGPGSDGGTVTVQSGLNGSGSLILTLGDNAAGITAQSIGGGGGNGGFSVGTAFSSSDKSSTNTVGGSGGNGGMGKDVTVTNAAQIITTGLLSHGILAQSIGGGGGNGGFAVSGSLSVGTDSAASTTGGGAGTGQKAGSVTVTNSGAISVGTLGPRDGTIAILAQSIGGGGGTGGFAGGVSVSSNGKAINNTTGGNGGSGADANTVTVTNSAALSANGANAGGIVAQSIGGGGGNGGFSLGAAASSAKGVNQGVGGQGGSAGLAMAVEVDNNVGGTIDTKGAFAHGIEAQSIGGGGGNGGFSIGAGLSLNGDAQSTVGGGGAGAGSTGGTVTVKNFDTITTDGFNAHGIFAESIGGGGGSGGFSVSASVSASGSALDNSVGGNGAGGGNAMLVTVENSARIVTKQDSSIGILAQSIGGGGGGGAFGISAAGSTANAGSQSVGGNGGTAGFGGDVTVNNHTGGVIMTSGMYSYGIEAQSIGGGGGNGAFSIGAAASLNNDSNAKVGGGAGGAAGGAGVVTVTNDANIGTTGKGALGIFAQSVGGGGGAGGFAIGASVSASGASLGSTLGGAGAGGGAGNSVSVTNTAEIATTGTSATGIFAQSVGGGGGNGGFAIGGGVSQAKSASSSVGGSGGGGGIGLDVTVTNTSTGLIFTDGAMAHGIQAQSIGGGGGNGGFAVDGTLNLGGDASSTVGGGAGGGGGLASAVKVTNDGQIITNGAASIGVFAQSVGGGGGSGGFAGAFNVGNGSTLTNTVGGSGAGAGNGGQVTVDNTGLIHTTNDRSIGVLAQSIGGGGGNGGFSLAASGSGGNSTTTSIGGGGGGGGSADLVSVTNSGQIVTEGKLSYGIYAQSVGGGGGNGGFTVAGTLASGSGGMVSNVGGGGGNGGNGGAVTVTNTGIIVVKAAGSVGVLAQSIGGGGGSGGFAGALSLTGGGGGQMSNNVGGHGGNGGDGGDVTVKSTGSIQTLADDSVSVLAQSIGGGGGNSAWAISAQNGGALGAEVNVGGSSNGAGGAKGKVIVDVSGGVLLTSGALSYGMLAQSIGGGGGNGAISVPDPLTTMGGGITAMVGATGGISGNGNLLTTTNANPTTTTGEGAIGLIGQSIGGGGGADGASGDISVGTGVGVLKAIAGGTSTNGGSGAAVAFSNTGNIMTSGNLAAGAVVQSIGGGGGNAVLAFGVVTGTPLGIALTAGGSEGAVGNGGTVNLPSFTGAVATSGALAAGLMAQSIGGGGGYVGFTTPTGTSVGANGVSLTVGGLGGVGGLAQSVIFNATQTVSTSGVGSVGLLGQSIGGGGGFAGFWSGGSQNPVVSSFVIGASGGAGGKGDAVNMGAGGSVFTTGTGAIGVLGQSIGGGGGVAEAFGVGSSGGVKIGAGGGAAGDGGAVTIATQLVSTTGNGAHAVVAQSIGGGGGLQMSFGSDGTAAVSAVTAGAGGGGGNGGNVSVTTNGAITTTGAGAHGIIAQSIAGGGGIVGGGAFANAPGSSGPFAGSVGGAGVAGAVTINAQANVVVTGAGSTAIYAQSVNALGVGGNIGITLGNAGLGTAQSVLGSGDGATTTNAVTFVGGANNTLTNFALLATMAGINGTAERGGVGNEAITSFGHMIGSIDLGTGTNSIDNKPYNNNPSLMAGVFDAGAVINLGGPAAGNVLTNEGLLSPGALFNVLTTNLNGNFVQTTAGSCGAFGLPTSTCGYFGVDLDLKSATADRLNATGTANVSGAVVVNIGNAGDATPGTNTLTIISAAGGETHPNLVAQAQQTAVAQYSLVYPNATDIDLKYSIDYSPSGLTQNQHSVGNAVNAIQTAHVQTFRPIAAALFYQPTVGVLGAVYDTLSGEGVAAVEQTAISANDMFHSSILSQARFWMFDNDRNDPNSLTFYDGGRMSYAAAPGNGFPNYATKAPGQRTWRVWTTLNGGDWRYSGNPTIGTAATSSSGGGFTSGLDYQFDPTLMAGVAVGYGKAWVKIPGRDTNDSVEGSHIAGYAAKRFDNAYVMGSLGLEYFTNTESRFAAIPGTVLPPLFGSSVAPIPGFAEHLLGTFNSYSVSGMFEGGYKYRFGDYNVTPLAGLNFTSYWMNGFTENNNGAPSFIGLSFASRNINSVPTFIGAQLDTTQLLANGGSLFAWARATWVHEFLPHRTVNPSFIAAPGFDFVIDGALAPTDLARINLGAKVALDRNVSVSADVRADLYRTPSIAGFIGAKVSW</sequence>
<evidence type="ECO:0000313" key="3">
    <source>
        <dbReference type="EMBL" id="NVL08606.1"/>
    </source>
</evidence>
<accession>A0A973WSI1</accession>
<organism evidence="3">
    <name type="scientific">Bradyrhizobium quebecense</name>
    <dbReference type="NCBI Taxonomy" id="2748629"/>
    <lineage>
        <taxon>Bacteria</taxon>
        <taxon>Pseudomonadati</taxon>
        <taxon>Pseudomonadota</taxon>
        <taxon>Alphaproteobacteria</taxon>
        <taxon>Hyphomicrobiales</taxon>
        <taxon>Nitrobacteraceae</taxon>
        <taxon>Bradyrhizobium</taxon>
    </lineage>
</organism>
<dbReference type="InterPro" id="IPR036709">
    <property type="entry name" value="Autotransporte_beta_dom_sf"/>
</dbReference>
<dbReference type="SMART" id="SM00869">
    <property type="entry name" value="Autotransporter"/>
    <property type="match status" value="1"/>
</dbReference>
<feature type="compositionally biased region" description="Polar residues" evidence="1">
    <location>
        <begin position="58"/>
        <end position="68"/>
    </location>
</feature>
<dbReference type="InterPro" id="IPR005546">
    <property type="entry name" value="Autotransporte_beta"/>
</dbReference>
<evidence type="ECO:0000256" key="1">
    <source>
        <dbReference type="SAM" id="MobiDB-lite"/>
    </source>
</evidence>
<comment type="caution">
    <text evidence="3">The sequence shown here is derived from an EMBL/GenBank/DDBJ whole genome shotgun (WGS) entry which is preliminary data.</text>
</comment>
<proteinExistence type="predicted"/>
<evidence type="ECO:0000259" key="2">
    <source>
        <dbReference type="PROSITE" id="PS51208"/>
    </source>
</evidence>
<gene>
    <name evidence="3" type="ORF">HU230_23170</name>
</gene>
<dbReference type="PROSITE" id="PS51208">
    <property type="entry name" value="AUTOTRANSPORTER"/>
    <property type="match status" value="1"/>
</dbReference>
<feature type="region of interest" description="Disordered" evidence="1">
    <location>
        <begin position="57"/>
        <end position="76"/>
    </location>
</feature>
<protein>
    <recommendedName>
        <fullName evidence="2">Autotransporter domain-containing protein</fullName>
    </recommendedName>
</protein>
<dbReference type="SUPFAM" id="SSF103515">
    <property type="entry name" value="Autotransporter"/>
    <property type="match status" value="1"/>
</dbReference>
<dbReference type="EMBL" id="JABWSX010000001">
    <property type="protein sequence ID" value="NVL08606.1"/>
    <property type="molecule type" value="Genomic_DNA"/>
</dbReference>
<name>A0A973WSI1_9BRAD</name>
<reference evidence="3" key="1">
    <citation type="submission" date="2020-06" db="EMBL/GenBank/DDBJ databases">
        <title>Whole Genome Sequence of Bradyrhizobium sp. Strain 66S1MB.</title>
        <authorList>
            <person name="Bromfield E."/>
            <person name="Cloutier S."/>
        </authorList>
    </citation>
    <scope>NUCLEOTIDE SEQUENCE</scope>
    <source>
        <strain evidence="3">66S1MB</strain>
    </source>
</reference>
<dbReference type="RefSeq" id="WP_176532096.1">
    <property type="nucleotide sequence ID" value="NZ_CP088022.1"/>
</dbReference>
<feature type="domain" description="Autotransporter" evidence="2">
    <location>
        <begin position="1894"/>
        <end position="2193"/>
    </location>
</feature>